<proteinExistence type="predicted"/>
<evidence type="ECO:0000313" key="3">
    <source>
        <dbReference type="Proteomes" id="UP000727907"/>
    </source>
</evidence>
<organism evidence="2 3">
    <name type="scientific">Reyranella humidisoli</name>
    <dbReference type="NCBI Taxonomy" id="2849149"/>
    <lineage>
        <taxon>Bacteria</taxon>
        <taxon>Pseudomonadati</taxon>
        <taxon>Pseudomonadota</taxon>
        <taxon>Alphaproteobacteria</taxon>
        <taxon>Hyphomicrobiales</taxon>
        <taxon>Reyranellaceae</taxon>
        <taxon>Reyranella</taxon>
    </lineage>
</organism>
<evidence type="ECO:0000256" key="1">
    <source>
        <dbReference type="SAM" id="Phobius"/>
    </source>
</evidence>
<feature type="transmembrane region" description="Helical" evidence="1">
    <location>
        <begin position="6"/>
        <end position="27"/>
    </location>
</feature>
<keyword evidence="1" id="KW-1133">Transmembrane helix</keyword>
<protein>
    <submittedName>
        <fullName evidence="2">Uncharacterized protein</fullName>
    </submittedName>
</protein>
<dbReference type="RefSeq" id="WP_216966420.1">
    <property type="nucleotide sequence ID" value="NZ_JAHOPB010000003.1"/>
</dbReference>
<accession>A0ABS6IR27</accession>
<keyword evidence="3" id="KW-1185">Reference proteome</keyword>
<reference evidence="2 3" key="1">
    <citation type="submission" date="2021-06" db="EMBL/GenBank/DDBJ databases">
        <authorList>
            <person name="Lee D.H."/>
        </authorList>
    </citation>
    <scope>NUCLEOTIDE SEQUENCE [LARGE SCALE GENOMIC DNA]</scope>
    <source>
        <strain evidence="2 3">MMS21-HV4-11</strain>
    </source>
</reference>
<comment type="caution">
    <text evidence="2">The sequence shown here is derived from an EMBL/GenBank/DDBJ whole genome shotgun (WGS) entry which is preliminary data.</text>
</comment>
<keyword evidence="1" id="KW-0812">Transmembrane</keyword>
<name>A0ABS6IR27_9HYPH</name>
<dbReference type="EMBL" id="JAHOPB010000003">
    <property type="protein sequence ID" value="MBU8877042.1"/>
    <property type="molecule type" value="Genomic_DNA"/>
</dbReference>
<evidence type="ECO:0000313" key="2">
    <source>
        <dbReference type="EMBL" id="MBU8877042.1"/>
    </source>
</evidence>
<keyword evidence="1" id="KW-0472">Membrane</keyword>
<sequence length="53" mass="6019">MFFNGYIASTDLIAIALVVIFGLLALVRRQRLWLAAATIVVVIWAVIRFIRPF</sequence>
<dbReference type="Proteomes" id="UP000727907">
    <property type="component" value="Unassembled WGS sequence"/>
</dbReference>
<gene>
    <name evidence="2" type="ORF">KQ910_24940</name>
</gene>
<feature type="transmembrane region" description="Helical" evidence="1">
    <location>
        <begin position="32"/>
        <end position="50"/>
    </location>
</feature>